<reference evidence="8 9" key="1">
    <citation type="submission" date="2022-10" db="EMBL/GenBank/DDBJ databases">
        <title>The complete genomes of actinobacterial strains from the NBC collection.</title>
        <authorList>
            <person name="Joergensen T.S."/>
            <person name="Alvarez Arevalo M."/>
            <person name="Sterndorff E.B."/>
            <person name="Faurdal D."/>
            <person name="Vuksanovic O."/>
            <person name="Mourched A.-S."/>
            <person name="Charusanti P."/>
            <person name="Shaw S."/>
            <person name="Blin K."/>
            <person name="Weber T."/>
        </authorList>
    </citation>
    <scope>NUCLEOTIDE SEQUENCE [LARGE SCALE GENOMIC DNA]</scope>
    <source>
        <strain evidence="8 9">NBC_01413</strain>
    </source>
</reference>
<evidence type="ECO:0000256" key="2">
    <source>
        <dbReference type="ARBA" id="ARBA00023015"/>
    </source>
</evidence>
<name>A0ABZ1N153_9NOCA</name>
<evidence type="ECO:0000256" key="3">
    <source>
        <dbReference type="ARBA" id="ARBA00023125"/>
    </source>
</evidence>
<evidence type="ECO:0000256" key="5">
    <source>
        <dbReference type="PROSITE-ProRule" id="PRU00169"/>
    </source>
</evidence>
<keyword evidence="9" id="KW-1185">Reference proteome</keyword>
<dbReference type="SMART" id="SM00448">
    <property type="entry name" value="REC"/>
    <property type="match status" value="1"/>
</dbReference>
<keyword evidence="1 5" id="KW-0597">Phosphoprotein</keyword>
<feature type="modified residue" description="4-aspartylphosphate" evidence="5">
    <location>
        <position position="54"/>
    </location>
</feature>
<dbReference type="InterPro" id="IPR001789">
    <property type="entry name" value="Sig_transdc_resp-reg_receiver"/>
</dbReference>
<protein>
    <submittedName>
        <fullName evidence="8">Response regulator transcription factor</fullName>
    </submittedName>
</protein>
<organism evidence="8 9">
    <name type="scientific">Nocardia salmonicida</name>
    <dbReference type="NCBI Taxonomy" id="53431"/>
    <lineage>
        <taxon>Bacteria</taxon>
        <taxon>Bacillati</taxon>
        <taxon>Actinomycetota</taxon>
        <taxon>Actinomycetes</taxon>
        <taxon>Mycobacteriales</taxon>
        <taxon>Nocardiaceae</taxon>
        <taxon>Nocardia</taxon>
    </lineage>
</organism>
<evidence type="ECO:0000259" key="6">
    <source>
        <dbReference type="PROSITE" id="PS50043"/>
    </source>
</evidence>
<keyword evidence="3" id="KW-0238">DNA-binding</keyword>
<dbReference type="Proteomes" id="UP001621418">
    <property type="component" value="Chromosome"/>
</dbReference>
<dbReference type="SUPFAM" id="SSF52172">
    <property type="entry name" value="CheY-like"/>
    <property type="match status" value="1"/>
</dbReference>
<evidence type="ECO:0000256" key="1">
    <source>
        <dbReference type="ARBA" id="ARBA00022553"/>
    </source>
</evidence>
<dbReference type="InterPro" id="IPR039420">
    <property type="entry name" value="WalR-like"/>
</dbReference>
<dbReference type="PROSITE" id="PS00622">
    <property type="entry name" value="HTH_LUXR_1"/>
    <property type="match status" value="1"/>
</dbReference>
<dbReference type="SMART" id="SM00421">
    <property type="entry name" value="HTH_LUXR"/>
    <property type="match status" value="1"/>
</dbReference>
<dbReference type="PROSITE" id="PS50043">
    <property type="entry name" value="HTH_LUXR_2"/>
    <property type="match status" value="1"/>
</dbReference>
<dbReference type="InterPro" id="IPR058245">
    <property type="entry name" value="NreC/VraR/RcsB-like_REC"/>
</dbReference>
<dbReference type="PANTHER" id="PTHR43214:SF24">
    <property type="entry name" value="TRANSCRIPTIONAL REGULATORY PROTEIN NARL-RELATED"/>
    <property type="match status" value="1"/>
</dbReference>
<dbReference type="PROSITE" id="PS50110">
    <property type="entry name" value="RESPONSE_REGULATORY"/>
    <property type="match status" value="1"/>
</dbReference>
<dbReference type="PRINTS" id="PR00038">
    <property type="entry name" value="HTHLUXR"/>
</dbReference>
<dbReference type="Pfam" id="PF00072">
    <property type="entry name" value="Response_reg"/>
    <property type="match status" value="1"/>
</dbReference>
<feature type="domain" description="Response regulatory" evidence="7">
    <location>
        <begin position="3"/>
        <end position="119"/>
    </location>
</feature>
<dbReference type="PANTHER" id="PTHR43214">
    <property type="entry name" value="TWO-COMPONENT RESPONSE REGULATOR"/>
    <property type="match status" value="1"/>
</dbReference>
<keyword evidence="2" id="KW-0805">Transcription regulation</keyword>
<dbReference type="EMBL" id="CP109527">
    <property type="protein sequence ID" value="WTY33661.1"/>
    <property type="molecule type" value="Genomic_DNA"/>
</dbReference>
<dbReference type="Gene3D" id="3.40.50.2300">
    <property type="match status" value="1"/>
</dbReference>
<dbReference type="SUPFAM" id="SSF46894">
    <property type="entry name" value="C-terminal effector domain of the bipartite response regulators"/>
    <property type="match status" value="1"/>
</dbReference>
<accession>A0ABZ1N153</accession>
<proteinExistence type="predicted"/>
<dbReference type="InterPro" id="IPR011006">
    <property type="entry name" value="CheY-like_superfamily"/>
</dbReference>
<sequence>MIRVLLVEDQALVRAGFRMVVDSQLDLTVVGEAGDGSQGVEAAARLRPDVVVMDVRMPGTDGIEATRRVLALPEPPRVLVLTTYDLDDYAMAAVRAGASGFLLKDAPAEQFLSALRAVHAGDAVLAASTTRRLLGRLAPPVDPAARQLVDALTARESEVLRVMARGLSNAEIAAELGIGEGTVKTHVRHILTKLSARDRVRAVIVAHEAGLAGHGSARSQVVSTDGRTPSRR</sequence>
<dbReference type="InterPro" id="IPR016032">
    <property type="entry name" value="Sig_transdc_resp-reg_C-effctor"/>
</dbReference>
<dbReference type="Pfam" id="PF00196">
    <property type="entry name" value="GerE"/>
    <property type="match status" value="1"/>
</dbReference>
<dbReference type="InterPro" id="IPR000792">
    <property type="entry name" value="Tscrpt_reg_LuxR_C"/>
</dbReference>
<evidence type="ECO:0000256" key="4">
    <source>
        <dbReference type="ARBA" id="ARBA00023163"/>
    </source>
</evidence>
<dbReference type="CDD" id="cd17535">
    <property type="entry name" value="REC_NarL-like"/>
    <property type="match status" value="1"/>
</dbReference>
<dbReference type="CDD" id="cd06170">
    <property type="entry name" value="LuxR_C_like"/>
    <property type="match status" value="1"/>
</dbReference>
<evidence type="ECO:0000313" key="9">
    <source>
        <dbReference type="Proteomes" id="UP001621418"/>
    </source>
</evidence>
<evidence type="ECO:0000313" key="8">
    <source>
        <dbReference type="EMBL" id="WTY33661.1"/>
    </source>
</evidence>
<keyword evidence="4" id="KW-0804">Transcription</keyword>
<feature type="domain" description="HTH luxR-type" evidence="6">
    <location>
        <begin position="145"/>
        <end position="210"/>
    </location>
</feature>
<dbReference type="RefSeq" id="WP_357363812.1">
    <property type="nucleotide sequence ID" value="NZ_CP109527.1"/>
</dbReference>
<gene>
    <name evidence="8" type="ORF">OG308_20240</name>
</gene>
<evidence type="ECO:0000259" key="7">
    <source>
        <dbReference type="PROSITE" id="PS50110"/>
    </source>
</evidence>